<accession>A0A3A9B3I4</accession>
<dbReference type="AlphaFoldDB" id="A0A3A9B3I4"/>
<evidence type="ECO:0000256" key="1">
    <source>
        <dbReference type="SAM" id="Coils"/>
    </source>
</evidence>
<evidence type="ECO:0000313" key="2">
    <source>
        <dbReference type="EMBL" id="RKI94311.1"/>
    </source>
</evidence>
<dbReference type="Proteomes" id="UP000280696">
    <property type="component" value="Unassembled WGS sequence"/>
</dbReference>
<sequence length="80" mass="9432">MVIKDVKKRIEELENIYDNMIKIQEYCLRNEDAKEYIQKIEEAAHLNNTLRNLASGTARYIRAEILRLQDIINNAVVKIN</sequence>
<organism evidence="2 3">
    <name type="scientific">Parablautia intestinalis</name>
    <dbReference type="NCBI Taxonomy" id="2320100"/>
    <lineage>
        <taxon>Bacteria</taxon>
        <taxon>Bacillati</taxon>
        <taxon>Bacillota</taxon>
        <taxon>Clostridia</taxon>
        <taxon>Lachnospirales</taxon>
        <taxon>Lachnospiraceae</taxon>
        <taxon>Parablautia</taxon>
    </lineage>
</organism>
<protein>
    <recommendedName>
        <fullName evidence="4">DUF2508 family protein</fullName>
    </recommendedName>
</protein>
<feature type="coiled-coil region" evidence="1">
    <location>
        <begin position="3"/>
        <end position="43"/>
    </location>
</feature>
<keyword evidence="3" id="KW-1185">Reference proteome</keyword>
<dbReference type="EMBL" id="RAYQ01000001">
    <property type="protein sequence ID" value="RKI94311.1"/>
    <property type="molecule type" value="Genomic_DNA"/>
</dbReference>
<comment type="caution">
    <text evidence="2">The sequence shown here is derived from an EMBL/GenBank/DDBJ whole genome shotgun (WGS) entry which is preliminary data.</text>
</comment>
<name>A0A3A9B3I4_9FIRM</name>
<evidence type="ECO:0000313" key="3">
    <source>
        <dbReference type="Proteomes" id="UP000280696"/>
    </source>
</evidence>
<reference evidence="2 3" key="1">
    <citation type="submission" date="2018-09" db="EMBL/GenBank/DDBJ databases">
        <title>Murine metabolic-syndrome-specific gut microbial biobank.</title>
        <authorList>
            <person name="Liu C."/>
        </authorList>
    </citation>
    <scope>NUCLEOTIDE SEQUENCE [LARGE SCALE GENOMIC DNA]</scope>
    <source>
        <strain evidence="2 3">0.1xD8-82</strain>
    </source>
</reference>
<dbReference type="OrthoDB" id="9946897at2"/>
<proteinExistence type="predicted"/>
<evidence type="ECO:0008006" key="4">
    <source>
        <dbReference type="Google" id="ProtNLM"/>
    </source>
</evidence>
<gene>
    <name evidence="2" type="ORF">D7V94_01850</name>
</gene>
<keyword evidence="1" id="KW-0175">Coiled coil</keyword>
<dbReference type="RefSeq" id="WP_120466190.1">
    <property type="nucleotide sequence ID" value="NZ_RAYQ01000001.1"/>
</dbReference>